<evidence type="ECO:0000256" key="2">
    <source>
        <dbReference type="ARBA" id="ARBA00022801"/>
    </source>
</evidence>
<feature type="region of interest" description="Disordered" evidence="5">
    <location>
        <begin position="459"/>
        <end position="490"/>
    </location>
</feature>
<evidence type="ECO:0000313" key="6">
    <source>
        <dbReference type="EMBL" id="MDQ0895963.1"/>
    </source>
</evidence>
<sequence length="490" mass="54896">MASRVARVRRSGSDAPTLPRGFEFGVATSAYQIEGAWDVDGRGPSVWDTFSQTLGKVLGDVPGNDGVRHYERMDSDVGLLRWLGVDSYRFSISWSRILPDGVGTLNQRGVDFYRRLLDRLEDAGISPSITLYHWDLPQALEDRGGWRSRDVQFWFAEYAQRAFEQFGRYTPRWATLNEPIANWVGYGLGVFAPGYRDELGGRAAMHNALLAHGQAVRAFRAAGSPGEIGIVVDVWPRSAVQPTPERLRQVREEEADSYEAFLNPLFRGDYSTFQRERWGSQGTLPEIGPDDLALIGEPIDFFGLNVYNRVYIDGAPTEGDDDSTDVVAGNFLDNGHFYDPSVAYEVLMMLKNDYRLSVPIYVTENGSANCNEDVVAGRIHDGDRIAYVRSFLEEISRAVADGVDVRGYSLWSFLDNYEWSSAYSQRYGIIHVDLDSFERVPKDSAYWYREIVRARSLNLPPGEQHTEAAQAEPKDTTTGHKADGGTPQPG</sequence>
<proteinExistence type="inferred from homology"/>
<keyword evidence="2 6" id="KW-0378">Hydrolase</keyword>
<dbReference type="EMBL" id="JAUSYY010000001">
    <property type="protein sequence ID" value="MDQ0895963.1"/>
    <property type="molecule type" value="Genomic_DNA"/>
</dbReference>
<evidence type="ECO:0000256" key="1">
    <source>
        <dbReference type="ARBA" id="ARBA00010838"/>
    </source>
</evidence>
<dbReference type="InterPro" id="IPR001360">
    <property type="entry name" value="Glyco_hydro_1"/>
</dbReference>
<comment type="caution">
    <text evidence="6">The sequence shown here is derived from an EMBL/GenBank/DDBJ whole genome shotgun (WGS) entry which is preliminary data.</text>
</comment>
<evidence type="ECO:0000256" key="5">
    <source>
        <dbReference type="SAM" id="MobiDB-lite"/>
    </source>
</evidence>
<protein>
    <submittedName>
        <fullName evidence="6">Beta-glucosidase</fullName>
        <ecNumber evidence="6">3.2.1.21</ecNumber>
    </submittedName>
</protein>
<comment type="similarity">
    <text evidence="1 4">Belongs to the glycosyl hydrolase 1 family.</text>
</comment>
<dbReference type="InterPro" id="IPR017853">
    <property type="entry name" value="GH"/>
</dbReference>
<dbReference type="RefSeq" id="WP_307044472.1">
    <property type="nucleotide sequence ID" value="NZ_JAUSYY010000001.1"/>
</dbReference>
<reference evidence="6 7" key="1">
    <citation type="submission" date="2023-07" db="EMBL/GenBank/DDBJ databases">
        <title>Comparative genomics of wheat-associated soil bacteria to identify genetic determinants of phenazine resistance.</title>
        <authorList>
            <person name="Mouncey N."/>
        </authorList>
    </citation>
    <scope>NUCLEOTIDE SEQUENCE [LARGE SCALE GENOMIC DNA]</scope>
    <source>
        <strain evidence="6 7">V3I3</strain>
    </source>
</reference>
<name>A0ABU0RD25_9MICO</name>
<accession>A0ABU0RD25</accession>
<keyword evidence="7" id="KW-1185">Reference proteome</keyword>
<dbReference type="Proteomes" id="UP001239083">
    <property type="component" value="Unassembled WGS sequence"/>
</dbReference>
<keyword evidence="3 6" id="KW-0326">Glycosidase</keyword>
<evidence type="ECO:0000256" key="3">
    <source>
        <dbReference type="ARBA" id="ARBA00023295"/>
    </source>
</evidence>
<dbReference type="Gene3D" id="3.20.20.80">
    <property type="entry name" value="Glycosidases"/>
    <property type="match status" value="1"/>
</dbReference>
<dbReference type="PROSITE" id="PS00653">
    <property type="entry name" value="GLYCOSYL_HYDROL_F1_2"/>
    <property type="match status" value="1"/>
</dbReference>
<dbReference type="Pfam" id="PF00232">
    <property type="entry name" value="Glyco_hydro_1"/>
    <property type="match status" value="1"/>
</dbReference>
<evidence type="ECO:0000313" key="7">
    <source>
        <dbReference type="Proteomes" id="UP001239083"/>
    </source>
</evidence>
<dbReference type="SUPFAM" id="SSF51445">
    <property type="entry name" value="(Trans)glycosidases"/>
    <property type="match status" value="1"/>
</dbReference>
<dbReference type="GO" id="GO:0008422">
    <property type="term" value="F:beta-glucosidase activity"/>
    <property type="evidence" value="ECO:0007669"/>
    <property type="project" value="UniProtKB-EC"/>
</dbReference>
<dbReference type="EC" id="3.2.1.21" evidence="6"/>
<dbReference type="PANTHER" id="PTHR10353">
    <property type="entry name" value="GLYCOSYL HYDROLASE"/>
    <property type="match status" value="1"/>
</dbReference>
<feature type="compositionally biased region" description="Basic and acidic residues" evidence="5">
    <location>
        <begin position="472"/>
        <end position="483"/>
    </location>
</feature>
<organism evidence="6 7">
    <name type="scientific">Agromyces ramosus</name>
    <dbReference type="NCBI Taxonomy" id="33879"/>
    <lineage>
        <taxon>Bacteria</taxon>
        <taxon>Bacillati</taxon>
        <taxon>Actinomycetota</taxon>
        <taxon>Actinomycetes</taxon>
        <taxon>Micrococcales</taxon>
        <taxon>Microbacteriaceae</taxon>
        <taxon>Agromyces</taxon>
    </lineage>
</organism>
<dbReference type="InterPro" id="IPR033132">
    <property type="entry name" value="GH_1_N_CS"/>
</dbReference>
<dbReference type="PRINTS" id="PR00131">
    <property type="entry name" value="GLHYDRLASE1"/>
</dbReference>
<dbReference type="PANTHER" id="PTHR10353:SF36">
    <property type="entry name" value="LP05116P"/>
    <property type="match status" value="1"/>
</dbReference>
<gene>
    <name evidence="6" type="ORF">QFZ26_003518</name>
</gene>
<evidence type="ECO:0000256" key="4">
    <source>
        <dbReference type="RuleBase" id="RU003690"/>
    </source>
</evidence>